<reference evidence="1" key="1">
    <citation type="submission" date="2014-11" db="EMBL/GenBank/DDBJ databases">
        <authorList>
            <person name="Amaro Gonzalez C."/>
        </authorList>
    </citation>
    <scope>NUCLEOTIDE SEQUENCE</scope>
</reference>
<dbReference type="AlphaFoldDB" id="A0A0E9V0K2"/>
<evidence type="ECO:0000313" key="1">
    <source>
        <dbReference type="EMBL" id="JAH71526.1"/>
    </source>
</evidence>
<protein>
    <submittedName>
        <fullName evidence="1">Uncharacterized protein</fullName>
    </submittedName>
</protein>
<reference evidence="1" key="2">
    <citation type="journal article" date="2015" name="Fish Shellfish Immunol.">
        <title>Early steps in the European eel (Anguilla anguilla)-Vibrio vulnificus interaction in the gills: Role of the RtxA13 toxin.</title>
        <authorList>
            <person name="Callol A."/>
            <person name="Pajuelo D."/>
            <person name="Ebbesson L."/>
            <person name="Teles M."/>
            <person name="MacKenzie S."/>
            <person name="Amaro C."/>
        </authorList>
    </citation>
    <scope>NUCLEOTIDE SEQUENCE</scope>
</reference>
<dbReference type="EMBL" id="GBXM01037051">
    <property type="protein sequence ID" value="JAH71526.1"/>
    <property type="molecule type" value="Transcribed_RNA"/>
</dbReference>
<name>A0A0E9V0K2_ANGAN</name>
<sequence length="39" mass="4853">MFAWKRSQSEFWIKSCFHATRPNPSHYFNGFKLWLLRPH</sequence>
<organism evidence="1">
    <name type="scientific">Anguilla anguilla</name>
    <name type="common">European freshwater eel</name>
    <name type="synonym">Muraena anguilla</name>
    <dbReference type="NCBI Taxonomy" id="7936"/>
    <lineage>
        <taxon>Eukaryota</taxon>
        <taxon>Metazoa</taxon>
        <taxon>Chordata</taxon>
        <taxon>Craniata</taxon>
        <taxon>Vertebrata</taxon>
        <taxon>Euteleostomi</taxon>
        <taxon>Actinopterygii</taxon>
        <taxon>Neopterygii</taxon>
        <taxon>Teleostei</taxon>
        <taxon>Anguilliformes</taxon>
        <taxon>Anguillidae</taxon>
        <taxon>Anguilla</taxon>
    </lineage>
</organism>
<accession>A0A0E9V0K2</accession>
<proteinExistence type="predicted"/>